<sequence length="103" mass="12286">MNDDIQNWNVPTKDERETILIYDELLDQWHIYTDVPKHIKKYEKYLDESKQYRKGYSTKGVLSMLDGCIKGGNVSINKKRTMTEEQRKQASERLKTFRQNNKA</sequence>
<dbReference type="Proteomes" id="UP000218139">
    <property type="component" value="Unassembled WGS sequence"/>
</dbReference>
<reference evidence="2 3" key="1">
    <citation type="submission" date="2016-05" db="EMBL/GenBank/DDBJ databases">
        <authorList>
            <person name="Lee J.-Y."/>
            <person name="Kim E.B."/>
            <person name="Choi Y.-J."/>
        </authorList>
    </citation>
    <scope>NUCLEOTIDE SEQUENCE [LARGE SCALE GENOMIC DNA]</scope>
    <source>
        <strain evidence="2 3">KLA006</strain>
    </source>
</reference>
<organism evidence="2 3">
    <name type="scientific">Ligilactobacillus salivarius</name>
    <dbReference type="NCBI Taxonomy" id="1624"/>
    <lineage>
        <taxon>Bacteria</taxon>
        <taxon>Bacillati</taxon>
        <taxon>Bacillota</taxon>
        <taxon>Bacilli</taxon>
        <taxon>Lactobacillales</taxon>
        <taxon>Lactobacillaceae</taxon>
        <taxon>Ligilactobacillus</taxon>
    </lineage>
</organism>
<dbReference type="RefSeq" id="WP_081536751.1">
    <property type="nucleotide sequence ID" value="NZ_CP024063.1"/>
</dbReference>
<dbReference type="EMBL" id="LXZO01000083">
    <property type="protein sequence ID" value="PAY47030.1"/>
    <property type="molecule type" value="Genomic_DNA"/>
</dbReference>
<accession>A0A9X6S512</accession>
<evidence type="ECO:0000313" key="2">
    <source>
        <dbReference type="EMBL" id="PAY47030.1"/>
    </source>
</evidence>
<feature type="region of interest" description="Disordered" evidence="1">
    <location>
        <begin position="80"/>
        <end position="103"/>
    </location>
</feature>
<evidence type="ECO:0000313" key="3">
    <source>
        <dbReference type="Proteomes" id="UP000218139"/>
    </source>
</evidence>
<name>A0A9X6S512_9LACO</name>
<feature type="compositionally biased region" description="Basic and acidic residues" evidence="1">
    <location>
        <begin position="81"/>
        <end position="95"/>
    </location>
</feature>
<dbReference type="AlphaFoldDB" id="A0A9X6S512"/>
<protein>
    <submittedName>
        <fullName evidence="2">Uncharacterized protein</fullName>
    </submittedName>
</protein>
<proteinExistence type="predicted"/>
<gene>
    <name evidence="2" type="ORF">A8C52_06960</name>
</gene>
<comment type="caution">
    <text evidence="2">The sequence shown here is derived from an EMBL/GenBank/DDBJ whole genome shotgun (WGS) entry which is preliminary data.</text>
</comment>
<evidence type="ECO:0000256" key="1">
    <source>
        <dbReference type="SAM" id="MobiDB-lite"/>
    </source>
</evidence>